<keyword evidence="1" id="KW-0245">EGF-like domain</keyword>
<evidence type="ECO:0000259" key="5">
    <source>
        <dbReference type="Pfam" id="PF25021"/>
    </source>
</evidence>
<evidence type="ECO:0000256" key="2">
    <source>
        <dbReference type="ARBA" id="ARBA00022737"/>
    </source>
</evidence>
<reference evidence="6" key="2">
    <citation type="submission" date="2022-10" db="EMBL/GenBank/DDBJ databases">
        <authorList>
            <consortium name="ENA_rothamsted_submissions"/>
            <consortium name="culmorum"/>
            <person name="King R."/>
        </authorList>
    </citation>
    <scope>NUCLEOTIDE SEQUENCE</scope>
</reference>
<feature type="compositionally biased region" description="Low complexity" evidence="4">
    <location>
        <begin position="92"/>
        <end position="102"/>
    </location>
</feature>
<dbReference type="SUPFAM" id="SSF101898">
    <property type="entry name" value="NHL repeat"/>
    <property type="match status" value="1"/>
</dbReference>
<dbReference type="InterPro" id="IPR056822">
    <property type="entry name" value="TEN_NHL"/>
</dbReference>
<dbReference type="AlphaFoldDB" id="A0A9N9X2A8"/>
<keyword evidence="7" id="KW-1185">Reference proteome</keyword>
<sequence>MSVVGNGERCIPGDETLCGDGGPAKKARLAHPKGVAVAVDGTIYIADGTNLRAVDASGTIRTLVGDHGHRNRWTPIPCHGAVAASQGPTPSPSLNSSPTPSSCRRHRLHPTISTIVLLFTLVPGHCMSGP</sequence>
<gene>
    <name evidence="6" type="ORF">PHAECO_LOCUS9879</name>
</gene>
<dbReference type="InterPro" id="IPR051216">
    <property type="entry name" value="Teneurin"/>
</dbReference>
<reference evidence="6" key="1">
    <citation type="submission" date="2022-01" db="EMBL/GenBank/DDBJ databases">
        <authorList>
            <person name="King R."/>
        </authorList>
    </citation>
    <scope>NUCLEOTIDE SEQUENCE</scope>
</reference>
<evidence type="ECO:0000256" key="4">
    <source>
        <dbReference type="SAM" id="MobiDB-lite"/>
    </source>
</evidence>
<dbReference type="Gene3D" id="2.120.10.30">
    <property type="entry name" value="TolB, C-terminal domain"/>
    <property type="match status" value="1"/>
</dbReference>
<proteinExistence type="predicted"/>
<keyword evidence="2" id="KW-0677">Repeat</keyword>
<feature type="region of interest" description="Disordered" evidence="4">
    <location>
        <begin position="1"/>
        <end position="25"/>
    </location>
</feature>
<dbReference type="OrthoDB" id="7913813at2759"/>
<accession>A0A9N9X2A8</accession>
<evidence type="ECO:0000313" key="7">
    <source>
        <dbReference type="Proteomes" id="UP001153737"/>
    </source>
</evidence>
<dbReference type="EMBL" id="OU896712">
    <property type="protein sequence ID" value="CAG9823192.1"/>
    <property type="molecule type" value="Genomic_DNA"/>
</dbReference>
<dbReference type="GO" id="GO:0008045">
    <property type="term" value="P:motor neuron axon guidance"/>
    <property type="evidence" value="ECO:0007669"/>
    <property type="project" value="TreeGrafter"/>
</dbReference>
<keyword evidence="3" id="KW-1015">Disulfide bond</keyword>
<dbReference type="InterPro" id="IPR011042">
    <property type="entry name" value="6-blade_b-propeller_TolB-like"/>
</dbReference>
<protein>
    <recommendedName>
        <fullName evidence="5">Teneurin NHL domain-containing protein</fullName>
    </recommendedName>
</protein>
<evidence type="ECO:0000256" key="3">
    <source>
        <dbReference type="ARBA" id="ARBA00023157"/>
    </source>
</evidence>
<feature type="domain" description="Teneurin NHL" evidence="5">
    <location>
        <begin position="3"/>
        <end position="85"/>
    </location>
</feature>
<dbReference type="Proteomes" id="UP001153737">
    <property type="component" value="Chromosome 6"/>
</dbReference>
<evidence type="ECO:0000256" key="1">
    <source>
        <dbReference type="ARBA" id="ARBA00022536"/>
    </source>
</evidence>
<dbReference type="Pfam" id="PF25021">
    <property type="entry name" value="TEN_NHL"/>
    <property type="match status" value="1"/>
</dbReference>
<evidence type="ECO:0000313" key="6">
    <source>
        <dbReference type="EMBL" id="CAG9823192.1"/>
    </source>
</evidence>
<organism evidence="6 7">
    <name type="scientific">Phaedon cochleariae</name>
    <name type="common">Mustard beetle</name>
    <dbReference type="NCBI Taxonomy" id="80249"/>
    <lineage>
        <taxon>Eukaryota</taxon>
        <taxon>Metazoa</taxon>
        <taxon>Ecdysozoa</taxon>
        <taxon>Arthropoda</taxon>
        <taxon>Hexapoda</taxon>
        <taxon>Insecta</taxon>
        <taxon>Pterygota</taxon>
        <taxon>Neoptera</taxon>
        <taxon>Endopterygota</taxon>
        <taxon>Coleoptera</taxon>
        <taxon>Polyphaga</taxon>
        <taxon>Cucujiformia</taxon>
        <taxon>Chrysomeloidea</taxon>
        <taxon>Chrysomelidae</taxon>
        <taxon>Chrysomelinae</taxon>
        <taxon>Chrysomelini</taxon>
        <taxon>Phaedon</taxon>
    </lineage>
</organism>
<dbReference type="PANTHER" id="PTHR11219:SF69">
    <property type="entry name" value="TENEURIN-A"/>
    <property type="match status" value="1"/>
</dbReference>
<dbReference type="PANTHER" id="PTHR11219">
    <property type="entry name" value="TENEURIN AND N-ACETYLGLUCOSAMINE-1-PHOSPHODIESTER ALPHA-N-ACETYLGLUCOSAMINIDASE"/>
    <property type="match status" value="1"/>
</dbReference>
<name>A0A9N9X2A8_PHACE</name>
<feature type="region of interest" description="Disordered" evidence="4">
    <location>
        <begin position="80"/>
        <end position="104"/>
    </location>
</feature>